<dbReference type="SUPFAM" id="SSF49899">
    <property type="entry name" value="Concanavalin A-like lectins/glucanases"/>
    <property type="match status" value="1"/>
</dbReference>
<organism evidence="1">
    <name type="scientific">marine metagenome</name>
    <dbReference type="NCBI Taxonomy" id="408172"/>
    <lineage>
        <taxon>unclassified sequences</taxon>
        <taxon>metagenomes</taxon>
        <taxon>ecological metagenomes</taxon>
    </lineage>
</organism>
<reference evidence="1" key="1">
    <citation type="submission" date="2018-05" db="EMBL/GenBank/DDBJ databases">
        <authorList>
            <person name="Lanie J.A."/>
            <person name="Ng W.-L."/>
            <person name="Kazmierczak K.M."/>
            <person name="Andrzejewski T.M."/>
            <person name="Davidsen T.M."/>
            <person name="Wayne K.J."/>
            <person name="Tettelin H."/>
            <person name="Glass J.I."/>
            <person name="Rusch D."/>
            <person name="Podicherti R."/>
            <person name="Tsui H.-C.T."/>
            <person name="Winkler M.E."/>
        </authorList>
    </citation>
    <scope>NUCLEOTIDE SEQUENCE</scope>
</reference>
<proteinExistence type="predicted"/>
<feature type="non-terminal residue" evidence="1">
    <location>
        <position position="1"/>
    </location>
</feature>
<feature type="non-terminal residue" evidence="1">
    <location>
        <position position="289"/>
    </location>
</feature>
<gene>
    <name evidence="1" type="ORF">METZ01_LOCUS392038</name>
</gene>
<dbReference type="AlphaFoldDB" id="A0A382UY63"/>
<dbReference type="Gene3D" id="3.80.10.10">
    <property type="entry name" value="Ribonuclease Inhibitor"/>
    <property type="match status" value="1"/>
</dbReference>
<dbReference type="InterPro" id="IPR032675">
    <property type="entry name" value="LRR_dom_sf"/>
</dbReference>
<dbReference type="Gene3D" id="2.60.120.200">
    <property type="match status" value="1"/>
</dbReference>
<dbReference type="EMBL" id="UINC01147704">
    <property type="protein sequence ID" value="SVD39184.1"/>
    <property type="molecule type" value="Genomic_DNA"/>
</dbReference>
<accession>A0A382UY63</accession>
<dbReference type="Pfam" id="PF13385">
    <property type="entry name" value="Laminin_G_3"/>
    <property type="match status" value="1"/>
</dbReference>
<evidence type="ECO:0000313" key="1">
    <source>
        <dbReference type="EMBL" id="SVD39184.1"/>
    </source>
</evidence>
<protein>
    <recommendedName>
        <fullName evidence="2">LamG-like jellyroll fold domain-containing protein</fullName>
    </recommendedName>
</protein>
<name>A0A382UY63_9ZZZZ</name>
<sequence>GSCTNYPDNGEYSLNFDGVDDVVEIPGLFGNLENITLAAWAKVSSTQRGEVISLGDHVAIRLNGTNTERYKGFFHKTGGGWHHTGIDDTTLSNGWHFFAYTNYDSASSRIQKFYINGNQVARTALDNEINYSGLGTNTRIGMHGNNNSYANFHGSINEVSVWSDGLNHAQIQQVMNNGLNGNEDDLVGYWKFDAGADTIAYDHSGNANHGDINGASWVVALTYVPDDNFEQALIDLGYDDVLDDSVMTANINSVTSINVNGDSISDLTGIEDFTSLTTLNCVGNQLTSL</sequence>
<evidence type="ECO:0008006" key="2">
    <source>
        <dbReference type="Google" id="ProtNLM"/>
    </source>
</evidence>
<dbReference type="InterPro" id="IPR013320">
    <property type="entry name" value="ConA-like_dom_sf"/>
</dbReference>